<dbReference type="EMBL" id="BAABJX010000029">
    <property type="protein sequence ID" value="GAA4834406.1"/>
    <property type="molecule type" value="Genomic_DNA"/>
</dbReference>
<comment type="caution">
    <text evidence="1">The sequence shown here is derived from an EMBL/GenBank/DDBJ whole genome shotgun (WGS) entry which is preliminary data.</text>
</comment>
<dbReference type="InterPro" id="IPR022385">
    <property type="entry name" value="Rhs_assc_core"/>
</dbReference>
<keyword evidence="2" id="KW-1185">Reference proteome</keyword>
<evidence type="ECO:0000313" key="1">
    <source>
        <dbReference type="EMBL" id="GAA4834406.1"/>
    </source>
</evidence>
<dbReference type="Gene3D" id="2.180.10.10">
    <property type="entry name" value="RHS repeat-associated core"/>
    <property type="match status" value="1"/>
</dbReference>
<dbReference type="NCBIfam" id="TIGR03696">
    <property type="entry name" value="Rhs_assc_core"/>
    <property type="match status" value="1"/>
</dbReference>
<proteinExistence type="predicted"/>
<dbReference type="Proteomes" id="UP001500298">
    <property type="component" value="Unassembled WGS sequence"/>
</dbReference>
<protein>
    <recommendedName>
        <fullName evidence="3">RHS repeat-associated core domain-containing protein</fullName>
    </recommendedName>
</protein>
<evidence type="ECO:0008006" key="3">
    <source>
        <dbReference type="Google" id="ProtNLM"/>
    </source>
</evidence>
<gene>
    <name evidence="1" type="ORF">GCM10023331_19570</name>
</gene>
<accession>A0ABP9DBP4</accession>
<reference evidence="2" key="1">
    <citation type="journal article" date="2019" name="Int. J. Syst. Evol. Microbiol.">
        <title>The Global Catalogue of Microorganisms (GCM) 10K type strain sequencing project: providing services to taxonomists for standard genome sequencing and annotation.</title>
        <authorList>
            <consortium name="The Broad Institute Genomics Platform"/>
            <consortium name="The Broad Institute Genome Sequencing Center for Infectious Disease"/>
            <person name="Wu L."/>
            <person name="Ma J."/>
        </authorList>
    </citation>
    <scope>NUCLEOTIDE SEQUENCE [LARGE SCALE GENOMIC DNA]</scope>
    <source>
        <strain evidence="2">JCM 18326</strain>
    </source>
</reference>
<name>A0ABP9DBP4_9BACT</name>
<evidence type="ECO:0000313" key="2">
    <source>
        <dbReference type="Proteomes" id="UP001500298"/>
    </source>
</evidence>
<sequence>MYDPSVGRWFGVDPLAEKMRRHSPYNYAFDNPVRFIDPDGKAPLGNPENFINQRNAESLYPNDANARSNFTNLMVKSREAASERALVTGAQIAPALFSGGTSALVTTGFRGRALTTLGATIKDEGIGFIQNALTSSQDGLGKIEDALGQIDITDVGFSYLQNLLGGDAPKGMILSLTEFLKANIDLSYADGNFKFETTIDGSKDLGKSTIAYVFGVLGAKMSQNIEKTGKTEEMEKEAEYFNMILPRVLQFVQGKIEVVRDSYIEDDN</sequence>
<organism evidence="1 2">
    <name type="scientific">Algivirga pacifica</name>
    <dbReference type="NCBI Taxonomy" id="1162670"/>
    <lineage>
        <taxon>Bacteria</taxon>
        <taxon>Pseudomonadati</taxon>
        <taxon>Bacteroidota</taxon>
        <taxon>Cytophagia</taxon>
        <taxon>Cytophagales</taxon>
        <taxon>Flammeovirgaceae</taxon>
        <taxon>Algivirga</taxon>
    </lineage>
</organism>